<keyword evidence="8 9" id="KW-0539">Nucleus</keyword>
<dbReference type="PANTHER" id="PTHR13373">
    <property type="entry name" value="FROUNT PROTEIN-RELATED"/>
    <property type="match status" value="1"/>
</dbReference>
<sequence>MGLLENSLYRQFVQHNNVLLKNIEIFHLYELDGISSNIMKKDGHKGVGVFWLQQAQDSICLDRIAQQLFDSVGKSIFDESFKQWEGMIELLGSESKPVGGLEFLHKYKDFKKSLQNVSGGKSIELARQAVGSLMLLTRTEYLHSKGFLHRDIKTDYFLMGLGKKANQVNKKWDKTEQQPTIAPMQSHFNTLSEESELNKKKDDDVSVTANVATQKHLHQIQRI</sequence>
<evidence type="ECO:0000256" key="4">
    <source>
        <dbReference type="ARBA" id="ARBA00022816"/>
    </source>
</evidence>
<keyword evidence="3 9" id="KW-0813">Transport</keyword>
<dbReference type="GO" id="GO:0017056">
    <property type="term" value="F:structural constituent of nuclear pore"/>
    <property type="evidence" value="ECO:0007669"/>
    <property type="project" value="TreeGrafter"/>
</dbReference>
<evidence type="ECO:0000256" key="7">
    <source>
        <dbReference type="ARBA" id="ARBA00023132"/>
    </source>
</evidence>
<dbReference type="GO" id="GO:0045893">
    <property type="term" value="P:positive regulation of DNA-templated transcription"/>
    <property type="evidence" value="ECO:0007669"/>
    <property type="project" value="TreeGrafter"/>
</dbReference>
<gene>
    <name evidence="10" type="ORF">DEO72_LG8g1989</name>
</gene>
<keyword evidence="4 9" id="KW-0509">mRNA transport</keyword>
<comment type="similarity">
    <text evidence="2 9">Belongs to the nucleoporin Nup85 family.</text>
</comment>
<dbReference type="GO" id="GO:0031965">
    <property type="term" value="C:nuclear membrane"/>
    <property type="evidence" value="ECO:0007669"/>
    <property type="project" value="UniProtKB-UniRule"/>
</dbReference>
<dbReference type="Gene3D" id="1.10.510.10">
    <property type="entry name" value="Transferase(Phosphotransferase) domain 1"/>
    <property type="match status" value="1"/>
</dbReference>
<keyword evidence="7 9" id="KW-0906">Nuclear pore complex</keyword>
<name>A0A4D6MVN7_VIGUN</name>
<dbReference type="GO" id="GO:0031080">
    <property type="term" value="C:nuclear pore outer ring"/>
    <property type="evidence" value="ECO:0007669"/>
    <property type="project" value="TreeGrafter"/>
</dbReference>
<evidence type="ECO:0000313" key="11">
    <source>
        <dbReference type="Proteomes" id="UP000501690"/>
    </source>
</evidence>
<evidence type="ECO:0000256" key="6">
    <source>
        <dbReference type="ARBA" id="ARBA00023010"/>
    </source>
</evidence>
<dbReference type="Pfam" id="PF07575">
    <property type="entry name" value="Nucleopor_Nup85"/>
    <property type="match status" value="1"/>
</dbReference>
<evidence type="ECO:0000256" key="5">
    <source>
        <dbReference type="ARBA" id="ARBA00022927"/>
    </source>
</evidence>
<keyword evidence="5 9" id="KW-0653">Protein transport</keyword>
<dbReference type="SUPFAM" id="SSF56112">
    <property type="entry name" value="Protein kinase-like (PK-like)"/>
    <property type="match status" value="1"/>
</dbReference>
<dbReference type="GO" id="GO:0006406">
    <property type="term" value="P:mRNA export from nucleus"/>
    <property type="evidence" value="ECO:0007669"/>
    <property type="project" value="TreeGrafter"/>
</dbReference>
<comment type="subunit">
    <text evidence="9">Component of the nuclear pore complex (NPC).</text>
</comment>
<evidence type="ECO:0000256" key="9">
    <source>
        <dbReference type="RuleBase" id="RU365073"/>
    </source>
</evidence>
<dbReference type="AlphaFoldDB" id="A0A4D6MVN7"/>
<evidence type="ECO:0000256" key="1">
    <source>
        <dbReference type="ARBA" id="ARBA00004567"/>
    </source>
</evidence>
<dbReference type="InterPro" id="IPR011009">
    <property type="entry name" value="Kinase-like_dom_sf"/>
</dbReference>
<keyword evidence="6 9" id="KW-0811">Translocation</keyword>
<reference evidence="10 11" key="1">
    <citation type="submission" date="2019-04" db="EMBL/GenBank/DDBJ databases">
        <title>An improved genome assembly and genetic linkage map for asparagus bean, Vigna unguiculata ssp. sesquipedialis.</title>
        <authorList>
            <person name="Xia Q."/>
            <person name="Zhang R."/>
            <person name="Dong Y."/>
        </authorList>
    </citation>
    <scope>NUCLEOTIDE SEQUENCE [LARGE SCALE GENOMIC DNA]</scope>
    <source>
        <tissue evidence="10">Leaf</tissue>
    </source>
</reference>
<protein>
    <recommendedName>
        <fullName evidence="9">Nuclear pore complex protein Nup85</fullName>
    </recommendedName>
</protein>
<organism evidence="10 11">
    <name type="scientific">Vigna unguiculata</name>
    <name type="common">Cowpea</name>
    <dbReference type="NCBI Taxonomy" id="3917"/>
    <lineage>
        <taxon>Eukaryota</taxon>
        <taxon>Viridiplantae</taxon>
        <taxon>Streptophyta</taxon>
        <taxon>Embryophyta</taxon>
        <taxon>Tracheophyta</taxon>
        <taxon>Spermatophyta</taxon>
        <taxon>Magnoliopsida</taxon>
        <taxon>eudicotyledons</taxon>
        <taxon>Gunneridae</taxon>
        <taxon>Pentapetalae</taxon>
        <taxon>rosids</taxon>
        <taxon>fabids</taxon>
        <taxon>Fabales</taxon>
        <taxon>Fabaceae</taxon>
        <taxon>Papilionoideae</taxon>
        <taxon>50 kb inversion clade</taxon>
        <taxon>NPAAA clade</taxon>
        <taxon>indigoferoid/millettioid clade</taxon>
        <taxon>Phaseoleae</taxon>
        <taxon>Vigna</taxon>
    </lineage>
</organism>
<dbReference type="InterPro" id="IPR011502">
    <property type="entry name" value="Nucleoporin_Nup85"/>
</dbReference>
<evidence type="ECO:0000256" key="3">
    <source>
        <dbReference type="ARBA" id="ARBA00022448"/>
    </source>
</evidence>
<dbReference type="PANTHER" id="PTHR13373:SF21">
    <property type="entry name" value="NUCLEAR PORE COMPLEX PROTEIN NUP85"/>
    <property type="match status" value="1"/>
</dbReference>
<accession>A0A4D6MVN7</accession>
<comment type="function">
    <text evidence="9">Functions as a component of the nuclear pore complex (NPC).</text>
</comment>
<keyword evidence="11" id="KW-1185">Reference proteome</keyword>
<dbReference type="GO" id="GO:0006606">
    <property type="term" value="P:protein import into nucleus"/>
    <property type="evidence" value="ECO:0007669"/>
    <property type="project" value="TreeGrafter"/>
</dbReference>
<evidence type="ECO:0000313" key="10">
    <source>
        <dbReference type="EMBL" id="QCE03957.1"/>
    </source>
</evidence>
<dbReference type="EMBL" id="CP039352">
    <property type="protein sequence ID" value="QCE03957.1"/>
    <property type="molecule type" value="Genomic_DNA"/>
</dbReference>
<evidence type="ECO:0000256" key="8">
    <source>
        <dbReference type="ARBA" id="ARBA00023242"/>
    </source>
</evidence>
<keyword evidence="9" id="KW-0472">Membrane</keyword>
<evidence type="ECO:0000256" key="2">
    <source>
        <dbReference type="ARBA" id="ARBA00005573"/>
    </source>
</evidence>
<proteinExistence type="inferred from homology"/>
<comment type="subcellular location">
    <subcellularLocation>
        <location evidence="1 9">Nucleus</location>
        <location evidence="1 9">Nuclear pore complex</location>
    </subcellularLocation>
</comment>
<dbReference type="Proteomes" id="UP000501690">
    <property type="component" value="Linkage Group LG8"/>
</dbReference>